<evidence type="ECO:0000313" key="2">
    <source>
        <dbReference type="EMBL" id="TKC90079.1"/>
    </source>
</evidence>
<dbReference type="EMBL" id="SWJE01000004">
    <property type="protein sequence ID" value="TKC90079.1"/>
    <property type="molecule type" value="Genomic_DNA"/>
</dbReference>
<dbReference type="Pfam" id="PF13508">
    <property type="entry name" value="Acetyltransf_7"/>
    <property type="match status" value="1"/>
</dbReference>
<organism evidence="2 3">
    <name type="scientific">Trinickia terrae</name>
    <dbReference type="NCBI Taxonomy" id="2571161"/>
    <lineage>
        <taxon>Bacteria</taxon>
        <taxon>Pseudomonadati</taxon>
        <taxon>Pseudomonadota</taxon>
        <taxon>Betaproteobacteria</taxon>
        <taxon>Burkholderiales</taxon>
        <taxon>Burkholderiaceae</taxon>
        <taxon>Trinickia</taxon>
    </lineage>
</organism>
<feature type="domain" description="N-acetyltransferase" evidence="1">
    <location>
        <begin position="6"/>
        <end position="155"/>
    </location>
</feature>
<dbReference type="InterPro" id="IPR000182">
    <property type="entry name" value="GNAT_dom"/>
</dbReference>
<proteinExistence type="predicted"/>
<accession>A0A4U1I9B9</accession>
<evidence type="ECO:0000313" key="3">
    <source>
        <dbReference type="Proteomes" id="UP000305539"/>
    </source>
</evidence>
<evidence type="ECO:0000259" key="1">
    <source>
        <dbReference type="PROSITE" id="PS51186"/>
    </source>
</evidence>
<reference evidence="2 3" key="1">
    <citation type="submission" date="2019-04" db="EMBL/GenBank/DDBJ databases">
        <title>Trinickia sp. 7GSK02, isolated from subtropical forest soil.</title>
        <authorList>
            <person name="Gao Z.-H."/>
            <person name="Qiu L.-H."/>
        </authorList>
    </citation>
    <scope>NUCLEOTIDE SEQUENCE [LARGE SCALE GENOMIC DNA]</scope>
    <source>
        <strain evidence="2 3">7GSK02</strain>
    </source>
</reference>
<dbReference type="Gene3D" id="3.40.630.30">
    <property type="match status" value="1"/>
</dbReference>
<dbReference type="AlphaFoldDB" id="A0A4U1I9B9"/>
<keyword evidence="2" id="KW-0808">Transferase</keyword>
<protein>
    <submittedName>
        <fullName evidence="2">GNAT family N-acetyltransferase</fullName>
    </submittedName>
</protein>
<name>A0A4U1I9B9_9BURK</name>
<keyword evidence="3" id="KW-1185">Reference proteome</keyword>
<gene>
    <name evidence="2" type="ORF">FAZ69_07955</name>
</gene>
<comment type="caution">
    <text evidence="2">The sequence shown here is derived from an EMBL/GenBank/DDBJ whole genome shotgun (WGS) entry which is preliminary data.</text>
</comment>
<dbReference type="SUPFAM" id="SSF55729">
    <property type="entry name" value="Acyl-CoA N-acyltransferases (Nat)"/>
    <property type="match status" value="1"/>
</dbReference>
<dbReference type="PROSITE" id="PS51186">
    <property type="entry name" value="GNAT"/>
    <property type="match status" value="1"/>
</dbReference>
<sequence length="178" mass="19880">MNWTTLEFDQLSARELYLILRARSAVFVVEASRVHLDADGYDETALHVFAYEDMTRPMPIVAYARIRPGEAEYQEVVIDKILTSPSRRGDGTADALVAHVMHVVDARWPGHRVKAFAPAGQRVLYERFGFRREQETGGAACGMRSVAFVRGGPCGVAEPAEWRRARGQRYAAGPLGMR</sequence>
<dbReference type="OrthoDB" id="9796171at2"/>
<dbReference type="Proteomes" id="UP000305539">
    <property type="component" value="Unassembled WGS sequence"/>
</dbReference>
<dbReference type="RefSeq" id="WP_136893409.1">
    <property type="nucleotide sequence ID" value="NZ_SWJE01000004.1"/>
</dbReference>
<dbReference type="GO" id="GO:0016747">
    <property type="term" value="F:acyltransferase activity, transferring groups other than amino-acyl groups"/>
    <property type="evidence" value="ECO:0007669"/>
    <property type="project" value="InterPro"/>
</dbReference>
<dbReference type="InterPro" id="IPR016181">
    <property type="entry name" value="Acyl_CoA_acyltransferase"/>
</dbReference>